<dbReference type="EMBL" id="KI660143">
    <property type="protein sequence ID" value="ETN77915.1"/>
    <property type="molecule type" value="Genomic_DNA"/>
</dbReference>
<dbReference type="KEGG" id="nai:NECAME_10720"/>
<evidence type="ECO:0000313" key="3">
    <source>
        <dbReference type="Proteomes" id="UP000053676"/>
    </source>
</evidence>
<keyword evidence="1" id="KW-1133">Transmembrane helix</keyword>
<gene>
    <name evidence="2" type="ORF">NECAME_10720</name>
</gene>
<dbReference type="Proteomes" id="UP000053676">
    <property type="component" value="Unassembled WGS sequence"/>
</dbReference>
<dbReference type="AlphaFoldDB" id="W2T7C3"/>
<proteinExistence type="predicted"/>
<accession>W2T7C3</accession>
<reference evidence="3" key="1">
    <citation type="journal article" date="2014" name="Nat. Genet.">
        <title>Genome of the human hookworm Necator americanus.</title>
        <authorList>
            <person name="Tang Y.T."/>
            <person name="Gao X."/>
            <person name="Rosa B.A."/>
            <person name="Abubucker S."/>
            <person name="Hallsworth-Pepin K."/>
            <person name="Martin J."/>
            <person name="Tyagi R."/>
            <person name="Heizer E."/>
            <person name="Zhang X."/>
            <person name="Bhonagiri-Palsikar V."/>
            <person name="Minx P."/>
            <person name="Warren W.C."/>
            <person name="Wang Q."/>
            <person name="Zhan B."/>
            <person name="Hotez P.J."/>
            <person name="Sternberg P.W."/>
            <person name="Dougall A."/>
            <person name="Gaze S.T."/>
            <person name="Mulvenna J."/>
            <person name="Sotillo J."/>
            <person name="Ranganathan S."/>
            <person name="Rabelo E.M."/>
            <person name="Wilson R.K."/>
            <person name="Felgner P.L."/>
            <person name="Bethony J."/>
            <person name="Hawdon J.M."/>
            <person name="Gasser R.B."/>
            <person name="Loukas A."/>
            <person name="Mitreva M."/>
        </authorList>
    </citation>
    <scope>NUCLEOTIDE SEQUENCE [LARGE SCALE GENOMIC DNA]</scope>
</reference>
<keyword evidence="1" id="KW-0812">Transmembrane</keyword>
<protein>
    <submittedName>
        <fullName evidence="2">Uncharacterized protein</fullName>
    </submittedName>
</protein>
<keyword evidence="1" id="KW-0472">Membrane</keyword>
<name>W2T7C3_NECAM</name>
<evidence type="ECO:0000313" key="2">
    <source>
        <dbReference type="EMBL" id="ETN77915.1"/>
    </source>
</evidence>
<sequence length="62" mass="7041">MNDHFAFISNPTAFLSHAIFDLFSAFVGFSQMPARIVHFGMDKRDKSVIGLTVSTERRKPRP</sequence>
<evidence type="ECO:0000256" key="1">
    <source>
        <dbReference type="SAM" id="Phobius"/>
    </source>
</evidence>
<organism evidence="2 3">
    <name type="scientific">Necator americanus</name>
    <name type="common">Human hookworm</name>
    <dbReference type="NCBI Taxonomy" id="51031"/>
    <lineage>
        <taxon>Eukaryota</taxon>
        <taxon>Metazoa</taxon>
        <taxon>Ecdysozoa</taxon>
        <taxon>Nematoda</taxon>
        <taxon>Chromadorea</taxon>
        <taxon>Rhabditida</taxon>
        <taxon>Rhabditina</taxon>
        <taxon>Rhabditomorpha</taxon>
        <taxon>Strongyloidea</taxon>
        <taxon>Ancylostomatidae</taxon>
        <taxon>Bunostominae</taxon>
        <taxon>Necator</taxon>
    </lineage>
</organism>
<feature type="transmembrane region" description="Helical" evidence="1">
    <location>
        <begin position="12"/>
        <end position="34"/>
    </location>
</feature>
<keyword evidence="3" id="KW-1185">Reference proteome</keyword>